<protein>
    <submittedName>
        <fullName evidence="8">ABC transporter substrate-binding protein</fullName>
    </submittedName>
</protein>
<dbReference type="SUPFAM" id="SSF53807">
    <property type="entry name" value="Helical backbone' metal receptor"/>
    <property type="match status" value="1"/>
</dbReference>
<keyword evidence="9" id="KW-1185">Reference proteome</keyword>
<dbReference type="GO" id="GO:1901678">
    <property type="term" value="P:iron coordination entity transport"/>
    <property type="evidence" value="ECO:0007669"/>
    <property type="project" value="UniProtKB-ARBA"/>
</dbReference>
<dbReference type="Pfam" id="PF01497">
    <property type="entry name" value="Peripla_BP_2"/>
    <property type="match status" value="1"/>
</dbReference>
<dbReference type="Gene3D" id="3.40.50.1980">
    <property type="entry name" value="Nitrogenase molybdenum iron protein domain"/>
    <property type="match status" value="2"/>
</dbReference>
<dbReference type="PROSITE" id="PS51257">
    <property type="entry name" value="PROKAR_LIPOPROTEIN"/>
    <property type="match status" value="1"/>
</dbReference>
<evidence type="ECO:0000256" key="6">
    <source>
        <dbReference type="SAM" id="SignalP"/>
    </source>
</evidence>
<evidence type="ECO:0000256" key="3">
    <source>
        <dbReference type="ARBA" id="ARBA00022448"/>
    </source>
</evidence>
<comment type="subcellular location">
    <subcellularLocation>
        <location evidence="1">Cell envelope</location>
    </subcellularLocation>
</comment>
<feature type="region of interest" description="Disordered" evidence="5">
    <location>
        <begin position="33"/>
        <end position="54"/>
    </location>
</feature>
<comment type="similarity">
    <text evidence="2">Belongs to the bacterial solute-binding protein 8 family.</text>
</comment>
<comment type="caution">
    <text evidence="8">The sequence shown here is derived from an EMBL/GenBank/DDBJ whole genome shotgun (WGS) entry which is preliminary data.</text>
</comment>
<reference evidence="8" key="1">
    <citation type="submission" date="2020-12" db="EMBL/GenBank/DDBJ databases">
        <title>Antrihabitans popcorni sp. nov. and Antrihabitans auranticaus sp. nov., isolated from a larva cave.</title>
        <authorList>
            <person name="Lee S.D."/>
            <person name="Kim I.S."/>
        </authorList>
    </citation>
    <scope>NUCLEOTIDE SEQUENCE</scope>
    <source>
        <strain evidence="8">YC3-6</strain>
    </source>
</reference>
<feature type="signal peptide" evidence="6">
    <location>
        <begin position="1"/>
        <end position="28"/>
    </location>
</feature>
<dbReference type="EMBL" id="JAEMNV010000005">
    <property type="protein sequence ID" value="MBJ8340699.1"/>
    <property type="molecule type" value="Genomic_DNA"/>
</dbReference>
<name>A0A934NSW3_9NOCA</name>
<gene>
    <name evidence="8" type="ORF">JGU71_17545</name>
</gene>
<evidence type="ECO:0000256" key="2">
    <source>
        <dbReference type="ARBA" id="ARBA00008814"/>
    </source>
</evidence>
<evidence type="ECO:0000256" key="5">
    <source>
        <dbReference type="SAM" id="MobiDB-lite"/>
    </source>
</evidence>
<dbReference type="InterPro" id="IPR051313">
    <property type="entry name" value="Bact_iron-sidero_bind"/>
</dbReference>
<evidence type="ECO:0000256" key="4">
    <source>
        <dbReference type="ARBA" id="ARBA00022729"/>
    </source>
</evidence>
<dbReference type="PANTHER" id="PTHR30532:SF24">
    <property type="entry name" value="FERRIC ENTEROBACTIN-BINDING PERIPLASMIC PROTEIN FEPB"/>
    <property type="match status" value="1"/>
</dbReference>
<evidence type="ECO:0000256" key="1">
    <source>
        <dbReference type="ARBA" id="ARBA00004196"/>
    </source>
</evidence>
<keyword evidence="3" id="KW-0813">Transport</keyword>
<dbReference type="AlphaFoldDB" id="A0A934NSW3"/>
<sequence>MGTRVPGSRVLRLLGVVLAALLLVLATACDTHSSDGGSDADGNSDRTVTIGHSKGKTSVNGIPKKIVTLGTQWLDAAQVLGVTPIGYIDNVGRAAGATNSPWEPPSLQSATAIDPAGDVVAQVEALDPDLILVTRFGPDEYDKLSNIAPTIPELRSSEVDSWGEQIDILGKILDKQGQAASVAANINGRIDAIAAKNPGLKGKTFVTTFLSSPTRMDVLADPQDGASVLFTRLGMTLPEKLVTQVGPTGRAALPPERLVDLNTDLLVATSTPEMTDLFKALPGYDTLPSVQKDSIVYLDVAAGTGLNQPSPLSIPYVLDRLEAGLANAAK</sequence>
<feature type="chain" id="PRO_5039488448" evidence="6">
    <location>
        <begin position="29"/>
        <end position="330"/>
    </location>
</feature>
<dbReference type="GO" id="GO:0030288">
    <property type="term" value="C:outer membrane-bounded periplasmic space"/>
    <property type="evidence" value="ECO:0007669"/>
    <property type="project" value="TreeGrafter"/>
</dbReference>
<organism evidence="8 9">
    <name type="scientific">Antrihabitans stalagmiti</name>
    <dbReference type="NCBI Taxonomy" id="2799499"/>
    <lineage>
        <taxon>Bacteria</taxon>
        <taxon>Bacillati</taxon>
        <taxon>Actinomycetota</taxon>
        <taxon>Actinomycetes</taxon>
        <taxon>Mycobacteriales</taxon>
        <taxon>Nocardiaceae</taxon>
        <taxon>Antrihabitans</taxon>
    </lineage>
</organism>
<accession>A0A934NSW3</accession>
<dbReference type="RefSeq" id="WP_199705566.1">
    <property type="nucleotide sequence ID" value="NZ_JAEMNV010000005.1"/>
</dbReference>
<proteinExistence type="inferred from homology"/>
<dbReference type="PROSITE" id="PS50983">
    <property type="entry name" value="FE_B12_PBP"/>
    <property type="match status" value="1"/>
</dbReference>
<evidence type="ECO:0000259" key="7">
    <source>
        <dbReference type="PROSITE" id="PS50983"/>
    </source>
</evidence>
<keyword evidence="4 6" id="KW-0732">Signal</keyword>
<evidence type="ECO:0000313" key="9">
    <source>
        <dbReference type="Proteomes" id="UP000655868"/>
    </source>
</evidence>
<dbReference type="Proteomes" id="UP000655868">
    <property type="component" value="Unassembled WGS sequence"/>
</dbReference>
<dbReference type="PANTHER" id="PTHR30532">
    <property type="entry name" value="IRON III DICITRATE-BINDING PERIPLASMIC PROTEIN"/>
    <property type="match status" value="1"/>
</dbReference>
<evidence type="ECO:0000313" key="8">
    <source>
        <dbReference type="EMBL" id="MBJ8340699.1"/>
    </source>
</evidence>
<dbReference type="InterPro" id="IPR002491">
    <property type="entry name" value="ABC_transptr_periplasmic_BD"/>
</dbReference>
<feature type="domain" description="Fe/B12 periplasmic-binding" evidence="7">
    <location>
        <begin position="65"/>
        <end position="329"/>
    </location>
</feature>